<dbReference type="eggNOG" id="COG2217">
    <property type="taxonomic scope" value="Bacteria"/>
</dbReference>
<proteinExistence type="inferred from homology"/>
<dbReference type="SFLD" id="SFLDS00003">
    <property type="entry name" value="Haloacid_Dehalogenase"/>
    <property type="match status" value="1"/>
</dbReference>
<dbReference type="PROSITE" id="PS00154">
    <property type="entry name" value="ATPASE_E1_E2"/>
    <property type="match status" value="1"/>
</dbReference>
<evidence type="ECO:0000256" key="4">
    <source>
        <dbReference type="ARBA" id="ARBA00022967"/>
    </source>
</evidence>
<gene>
    <name evidence="12" type="ordered locus">Rvan_0379</name>
</gene>
<keyword evidence="3" id="KW-0812">Transmembrane</keyword>
<dbReference type="EMBL" id="CP002292">
    <property type="protein sequence ID" value="ADP69665.1"/>
    <property type="molecule type" value="Genomic_DNA"/>
</dbReference>
<evidence type="ECO:0000256" key="9">
    <source>
        <dbReference type="RuleBase" id="RU362081"/>
    </source>
</evidence>
<keyword evidence="9" id="KW-0547">Nucleotide-binding</keyword>
<dbReference type="SFLD" id="SFLDG00002">
    <property type="entry name" value="C1.7:_P-type_atpase_like"/>
    <property type="match status" value="1"/>
</dbReference>
<evidence type="ECO:0000256" key="5">
    <source>
        <dbReference type="ARBA" id="ARBA00022989"/>
    </source>
</evidence>
<dbReference type="Gene3D" id="2.70.150.10">
    <property type="entry name" value="Calcium-transporting ATPase, cytoplasmic transduction domain A"/>
    <property type="match status" value="1"/>
</dbReference>
<dbReference type="InterPro" id="IPR001757">
    <property type="entry name" value="P_typ_ATPase"/>
</dbReference>
<dbReference type="GO" id="GO:0016887">
    <property type="term" value="F:ATP hydrolysis activity"/>
    <property type="evidence" value="ECO:0007669"/>
    <property type="project" value="InterPro"/>
</dbReference>
<keyword evidence="9" id="KW-0067">ATP-binding</keyword>
<evidence type="ECO:0000256" key="10">
    <source>
        <dbReference type="SAM" id="MobiDB-lite"/>
    </source>
</evidence>
<dbReference type="Gene3D" id="3.40.1110.10">
    <property type="entry name" value="Calcium-transporting ATPase, cytoplasmic domain N"/>
    <property type="match status" value="1"/>
</dbReference>
<comment type="similarity">
    <text evidence="2 9">Belongs to the cation transport ATPase (P-type) (TC 3.A.3) family. Type IB subfamily.</text>
</comment>
<dbReference type="InterPro" id="IPR044492">
    <property type="entry name" value="P_typ_ATPase_HD_dom"/>
</dbReference>
<accession>E3I7P9</accession>
<dbReference type="GO" id="GO:0005886">
    <property type="term" value="C:plasma membrane"/>
    <property type="evidence" value="ECO:0007669"/>
    <property type="project" value="UniProtKB-SubCell"/>
</dbReference>
<keyword evidence="9" id="KW-0479">Metal-binding</keyword>
<comment type="subcellular location">
    <subcellularLocation>
        <location evidence="9">Cell membrane</location>
    </subcellularLocation>
    <subcellularLocation>
        <location evidence="1">Membrane</location>
    </subcellularLocation>
</comment>
<evidence type="ECO:0000256" key="1">
    <source>
        <dbReference type="ARBA" id="ARBA00004370"/>
    </source>
</evidence>
<dbReference type="InterPro" id="IPR023214">
    <property type="entry name" value="HAD_sf"/>
</dbReference>
<sequence length="710" mass="75992">MTIRIVHETPTRLRFRLTDAATMGPRVAASVESLPGVTSVRVNAPAKTLVVHHDGDRRTRTGILRAVNHPAPPDAVPVASEDEGPDLGHVFVSGGILLASFILPPPLRALISAANVAPVLVRGARKLANRGVTVEVLDAIAITLPAFRRDWRTANFTRFLLDLGGHIEASTSARSDTLLRNLLKARPEAVMIETDDGALRSIPYDEVTEGARVVVNTGDRIPVDGVVLSGNAWVNQSAVTGESMPIPREEGDEVLSGSVVTEGRLVIVAERVGDTTTTARISRYILDGLTDPSGIQSESHRLADRRVFITLASGASVFAATRDWRRLESVFLVDYSCAVKFGTPIAVKSAMYRAAKEGCLIKSGRSLETVGSVDTVVFDKTGTLTHNTLEVTDIHRPTDSDLDDAALLALVASLAEHTSHPVAAAVVDVARRRHLAHISHEEVDFLVGHGIGSHVKGQTIRIGSRHYLEEHEGVSFASAEAIIERLAGAGKSMLFVAAEGRLIGVIGLRDRLREEALPVLRQLRENGVKSIIMITGDHEAKAKQIGQILELDRVYHDQKPEDKASIIEALKAEGRVVAFVGDGVNDGPALMAAHVGIAMPRAADIARATADILLLDDRLDGLAKLRGLSGETLKLIRSNFRASVGINSAIMALAVLGKLSPIATAFLHNGTTIGILLRALASNKGREKPANARLAPLRKLPAPSRHSTMN</sequence>
<keyword evidence="4" id="KW-1278">Translocase</keyword>
<dbReference type="InterPro" id="IPR023299">
    <property type="entry name" value="ATPase_P-typ_cyto_dom_N"/>
</dbReference>
<dbReference type="GO" id="GO:0046872">
    <property type="term" value="F:metal ion binding"/>
    <property type="evidence" value="ECO:0007669"/>
    <property type="project" value="UniProtKB-KW"/>
</dbReference>
<evidence type="ECO:0000256" key="6">
    <source>
        <dbReference type="ARBA" id="ARBA00023136"/>
    </source>
</evidence>
<keyword evidence="5" id="KW-1133">Transmembrane helix</keyword>
<dbReference type="PROSITE" id="PS01229">
    <property type="entry name" value="COF_2"/>
    <property type="match status" value="1"/>
</dbReference>
<dbReference type="SUPFAM" id="SSF81653">
    <property type="entry name" value="Calcium ATPase, transduction domain A"/>
    <property type="match status" value="1"/>
</dbReference>
<dbReference type="STRING" id="648757.Rvan_0379"/>
<dbReference type="SFLD" id="SFLDF00027">
    <property type="entry name" value="p-type_atpase"/>
    <property type="match status" value="1"/>
</dbReference>
<dbReference type="InterPro" id="IPR059000">
    <property type="entry name" value="ATPase_P-type_domA"/>
</dbReference>
<dbReference type="Proteomes" id="UP000001399">
    <property type="component" value="Chromosome"/>
</dbReference>
<protein>
    <recommendedName>
        <fullName evidence="7">P-type Zn(2+) transporter</fullName>
        <ecNumber evidence="7">7.2.2.12</ecNumber>
    </recommendedName>
</protein>
<evidence type="ECO:0000256" key="3">
    <source>
        <dbReference type="ARBA" id="ARBA00022692"/>
    </source>
</evidence>
<feature type="domain" description="P-type ATPase A" evidence="11">
    <location>
        <begin position="192"/>
        <end position="283"/>
    </location>
</feature>
<evidence type="ECO:0000313" key="13">
    <source>
        <dbReference type="Proteomes" id="UP000001399"/>
    </source>
</evidence>
<feature type="region of interest" description="Disordered" evidence="10">
    <location>
        <begin position="688"/>
        <end position="710"/>
    </location>
</feature>
<dbReference type="HOGENOM" id="CLU_001771_6_3_5"/>
<evidence type="ECO:0000313" key="12">
    <source>
        <dbReference type="EMBL" id="ADP69665.1"/>
    </source>
</evidence>
<dbReference type="NCBIfam" id="TIGR01494">
    <property type="entry name" value="ATPase_P-type"/>
    <property type="match status" value="1"/>
</dbReference>
<dbReference type="InterPro" id="IPR036412">
    <property type="entry name" value="HAD-like_sf"/>
</dbReference>
<dbReference type="PANTHER" id="PTHR48085">
    <property type="entry name" value="CADMIUM/ZINC-TRANSPORTING ATPASE HMA2-RELATED"/>
    <property type="match status" value="1"/>
</dbReference>
<dbReference type="InterPro" id="IPR008250">
    <property type="entry name" value="ATPase_P-typ_transduc_dom_A_sf"/>
</dbReference>
<dbReference type="PANTHER" id="PTHR48085:SF5">
    <property type="entry name" value="CADMIUM_ZINC-TRANSPORTING ATPASE HMA4-RELATED"/>
    <property type="match status" value="1"/>
</dbReference>
<comment type="catalytic activity">
    <reaction evidence="8">
        <text>Zn(2+)(in) + ATP + H2O = Zn(2+)(out) + ADP + phosphate + H(+)</text>
        <dbReference type="Rhea" id="RHEA:20621"/>
        <dbReference type="ChEBI" id="CHEBI:15377"/>
        <dbReference type="ChEBI" id="CHEBI:15378"/>
        <dbReference type="ChEBI" id="CHEBI:29105"/>
        <dbReference type="ChEBI" id="CHEBI:30616"/>
        <dbReference type="ChEBI" id="CHEBI:43474"/>
        <dbReference type="ChEBI" id="CHEBI:456216"/>
        <dbReference type="EC" id="7.2.2.12"/>
    </reaction>
</comment>
<dbReference type="InterPro" id="IPR051014">
    <property type="entry name" value="Cation_Transport_ATPase_IB"/>
</dbReference>
<dbReference type="EC" id="7.2.2.12" evidence="7"/>
<dbReference type="InterPro" id="IPR018303">
    <property type="entry name" value="ATPase_P-typ_P_site"/>
</dbReference>
<dbReference type="RefSeq" id="WP_013418072.1">
    <property type="nucleotide sequence ID" value="NC_014664.1"/>
</dbReference>
<keyword evidence="13" id="KW-1185">Reference proteome</keyword>
<keyword evidence="9" id="KW-1003">Cell membrane</keyword>
<reference evidence="13" key="1">
    <citation type="journal article" date="2011" name="J. Bacteriol.">
        <title>Genome sequences of eight morphologically diverse alphaproteobacteria.</title>
        <authorList>
            <consortium name="US DOE Joint Genome Institute"/>
            <person name="Brown P.J."/>
            <person name="Kysela D.T."/>
            <person name="Buechlein A."/>
            <person name="Hemmerich C."/>
            <person name="Brun Y.V."/>
        </authorList>
    </citation>
    <scope>NUCLEOTIDE SEQUENCE [LARGE SCALE GENOMIC DNA]</scope>
    <source>
        <strain evidence="13">ATCC 17100 / ATH 3.1.1 / DSM 162 / LMG 4299</strain>
    </source>
</reference>
<dbReference type="NCBIfam" id="TIGR01525">
    <property type="entry name" value="ATPase-IB_hvy"/>
    <property type="match status" value="1"/>
</dbReference>
<dbReference type="Gene3D" id="3.40.50.1000">
    <property type="entry name" value="HAD superfamily/HAD-like"/>
    <property type="match status" value="1"/>
</dbReference>
<dbReference type="Pfam" id="PF00122">
    <property type="entry name" value="E1-E2_ATPase"/>
    <property type="match status" value="1"/>
</dbReference>
<dbReference type="GO" id="GO:0005524">
    <property type="term" value="F:ATP binding"/>
    <property type="evidence" value="ECO:0007669"/>
    <property type="project" value="UniProtKB-UniRule"/>
</dbReference>
<dbReference type="Pfam" id="PF00702">
    <property type="entry name" value="Hydrolase"/>
    <property type="match status" value="1"/>
</dbReference>
<organism evidence="12 13">
    <name type="scientific">Rhodomicrobium vannielii (strain ATCC 17100 / DSM 162 / LMG 4299 / NCIMB 10020 / ATH 3.1.1)</name>
    <dbReference type="NCBI Taxonomy" id="648757"/>
    <lineage>
        <taxon>Bacteria</taxon>
        <taxon>Pseudomonadati</taxon>
        <taxon>Pseudomonadota</taxon>
        <taxon>Alphaproteobacteria</taxon>
        <taxon>Hyphomicrobiales</taxon>
        <taxon>Hyphomicrobiaceae</taxon>
        <taxon>Rhodomicrobium</taxon>
    </lineage>
</organism>
<dbReference type="GO" id="GO:0016463">
    <property type="term" value="F:P-type zinc transporter activity"/>
    <property type="evidence" value="ECO:0007669"/>
    <property type="project" value="UniProtKB-EC"/>
</dbReference>
<dbReference type="PRINTS" id="PR00119">
    <property type="entry name" value="CATATPASE"/>
</dbReference>
<dbReference type="AlphaFoldDB" id="E3I7P9"/>
<dbReference type="SUPFAM" id="SSF56784">
    <property type="entry name" value="HAD-like"/>
    <property type="match status" value="1"/>
</dbReference>
<evidence type="ECO:0000259" key="11">
    <source>
        <dbReference type="Pfam" id="PF00122"/>
    </source>
</evidence>
<keyword evidence="6" id="KW-0472">Membrane</keyword>
<dbReference type="OrthoDB" id="391538at2"/>
<evidence type="ECO:0000256" key="8">
    <source>
        <dbReference type="ARBA" id="ARBA00047308"/>
    </source>
</evidence>
<dbReference type="InterPro" id="IPR027256">
    <property type="entry name" value="P-typ_ATPase_IB"/>
</dbReference>
<dbReference type="KEGG" id="rva:Rvan_0379"/>
<name>E3I7P9_RHOVT</name>
<evidence type="ECO:0000256" key="2">
    <source>
        <dbReference type="ARBA" id="ARBA00006024"/>
    </source>
</evidence>
<evidence type="ECO:0000256" key="7">
    <source>
        <dbReference type="ARBA" id="ARBA00039097"/>
    </source>
</evidence>